<dbReference type="EMBL" id="JAYDYW010000011">
    <property type="protein sequence ID" value="MEE1674994.1"/>
    <property type="molecule type" value="Genomic_DNA"/>
</dbReference>
<proteinExistence type="predicted"/>
<reference evidence="3 4" key="2">
    <citation type="submission" date="2023-12" db="EMBL/GenBank/DDBJ databases">
        <authorList>
            <consortium name="Cladostephus spongiosus"/>
            <person name="Lorente B."/>
            <person name="Cabral C."/>
            <person name="Frias J."/>
            <person name="Faria J."/>
            <person name="Toubarro D."/>
        </authorList>
    </citation>
    <scope>NUCLEOTIDE SEQUENCE [LARGE SCALE GENOMIC DNA]</scope>
    <source>
        <strain evidence="3 4">ZMCS4</strain>
    </source>
</reference>
<feature type="signal peptide" evidence="1">
    <location>
        <begin position="1"/>
        <end position="32"/>
    </location>
</feature>
<dbReference type="Pfam" id="PF11557">
    <property type="entry name" value="Omp_AT"/>
    <property type="match status" value="1"/>
</dbReference>
<dbReference type="RefSeq" id="WP_329775999.1">
    <property type="nucleotide sequence ID" value="NZ_JAYDYW010000011.1"/>
</dbReference>
<reference evidence="4" key="1">
    <citation type="submission" date="2023-07" db="EMBL/GenBank/DDBJ databases">
        <title>Draft genome sequence of Agarivorans aestuarii strain ZMCS4, a CAZymes producing bacteria isolated from the marine brown algae Clodostephus spongiosus.</title>
        <authorList>
            <person name="Lorente B."/>
            <person name="Cabral C."/>
            <person name="Frias J."/>
            <person name="Faria J."/>
            <person name="Toubarro D."/>
        </authorList>
    </citation>
    <scope>NUCLEOTIDE SEQUENCE [LARGE SCALE GENOMIC DNA]</scope>
    <source>
        <strain evidence="4">ZMCS4</strain>
    </source>
</reference>
<dbReference type="InterPro" id="IPR021621">
    <property type="entry name" value="Omp_AT"/>
</dbReference>
<keyword evidence="4" id="KW-1185">Reference proteome</keyword>
<keyword evidence="1" id="KW-0732">Signal</keyword>
<gene>
    <name evidence="3" type="ORF">SNR37_000316</name>
</gene>
<evidence type="ECO:0000256" key="1">
    <source>
        <dbReference type="SAM" id="SignalP"/>
    </source>
</evidence>
<feature type="chain" id="PRO_5046001786" evidence="1">
    <location>
        <begin position="33"/>
        <end position="348"/>
    </location>
</feature>
<dbReference type="Proteomes" id="UP001310248">
    <property type="component" value="Unassembled WGS sequence"/>
</dbReference>
<comment type="caution">
    <text evidence="3">The sequence shown here is derived from an EMBL/GenBank/DDBJ whole genome shotgun (WGS) entry which is preliminary data.</text>
</comment>
<feature type="domain" description="Solitary outer membrane autotransporter-like beta-barrel" evidence="2">
    <location>
        <begin position="45"/>
        <end position="346"/>
    </location>
</feature>
<name>A0ABU7G749_9ALTE</name>
<evidence type="ECO:0000313" key="3">
    <source>
        <dbReference type="EMBL" id="MEE1674994.1"/>
    </source>
</evidence>
<organism evidence="3 4">
    <name type="scientific">Agarivorans aestuarii</name>
    <dbReference type="NCBI Taxonomy" id="1563703"/>
    <lineage>
        <taxon>Bacteria</taxon>
        <taxon>Pseudomonadati</taxon>
        <taxon>Pseudomonadota</taxon>
        <taxon>Gammaproteobacteria</taxon>
        <taxon>Alteromonadales</taxon>
        <taxon>Alteromonadaceae</taxon>
        <taxon>Agarivorans</taxon>
    </lineage>
</organism>
<accession>A0ABU7G749</accession>
<protein>
    <submittedName>
        <fullName evidence="3">Solitary outer membrane autotransporter beta-barrel domain</fullName>
    </submittedName>
</protein>
<sequence length="348" mass="39339">MRFTSWMNVIKARCYWLAGSFSLLLCATYSQAALVEGHLEDEILPVLQRNLAGTFAADAVIHDRETVTIGFVNFDPSGFIPIDDDNLGGDDANRLKNELKTITLPLTLALPWYGKGWETYATGRLGYTQRFHDITLYEELDPTRDHEKLRVYSGFLAGGAHWDGIDHWRLSAELGGSVRRLKQEYIYNNSISQAFQPLFDGVLTNFSLNAWMLQPSLAVQYQKRWSHHKLKYRSRFAYMYGESFGSDVPSHQVDIAASSWRNTLFYSHPIGRMLDISFAGQLSASRVDLGGNTNEAFQTSHYYEFGFDLLMGTGAYGEGWIDNVSIGLLFNYGSVLKGGSLVFNYNTY</sequence>
<evidence type="ECO:0000313" key="4">
    <source>
        <dbReference type="Proteomes" id="UP001310248"/>
    </source>
</evidence>
<evidence type="ECO:0000259" key="2">
    <source>
        <dbReference type="Pfam" id="PF11557"/>
    </source>
</evidence>